<evidence type="ECO:0000256" key="1">
    <source>
        <dbReference type="SAM" id="Coils"/>
    </source>
</evidence>
<feature type="coiled-coil region" evidence="1">
    <location>
        <begin position="64"/>
        <end position="91"/>
    </location>
</feature>
<dbReference type="EMBL" id="MT143703">
    <property type="protein sequence ID" value="QJB00941.1"/>
    <property type="molecule type" value="Genomic_DNA"/>
</dbReference>
<gene>
    <name evidence="2" type="ORF">MM171A00156_0035</name>
    <name evidence="3" type="ORF">MM171B00154_0063</name>
</gene>
<reference evidence="3" key="1">
    <citation type="submission" date="2020-03" db="EMBL/GenBank/DDBJ databases">
        <title>The deep terrestrial virosphere.</title>
        <authorList>
            <person name="Holmfeldt K."/>
            <person name="Nilsson E."/>
            <person name="Simone D."/>
            <person name="Lopez-Fernandez M."/>
            <person name="Wu X."/>
            <person name="de Brujin I."/>
            <person name="Lundin D."/>
            <person name="Andersson A."/>
            <person name="Bertilsson S."/>
            <person name="Dopson M."/>
        </authorList>
    </citation>
    <scope>NUCLEOTIDE SEQUENCE</scope>
    <source>
        <strain evidence="2">MM171A00156</strain>
        <strain evidence="3">MM171B00154</strain>
    </source>
</reference>
<dbReference type="Pfam" id="PF14354">
    <property type="entry name" value="Lar_restr_allev"/>
    <property type="match status" value="1"/>
</dbReference>
<evidence type="ECO:0000313" key="2">
    <source>
        <dbReference type="EMBL" id="QJB00941.1"/>
    </source>
</evidence>
<evidence type="ECO:0000313" key="3">
    <source>
        <dbReference type="EMBL" id="QJB04952.1"/>
    </source>
</evidence>
<keyword evidence="1" id="KW-0175">Coiled coil</keyword>
<dbReference type="EMBL" id="MT143892">
    <property type="protein sequence ID" value="QJB04952.1"/>
    <property type="molecule type" value="Genomic_DNA"/>
</dbReference>
<organism evidence="3">
    <name type="scientific">viral metagenome</name>
    <dbReference type="NCBI Taxonomy" id="1070528"/>
    <lineage>
        <taxon>unclassified sequences</taxon>
        <taxon>metagenomes</taxon>
        <taxon>organismal metagenomes</taxon>
    </lineage>
</organism>
<sequence>MSEAIKPTVLPCPFCGRAEPMLFKPTCDKYTPYDPSHRAFPMVRCSCGVSISGSDWDESGKTAVAAWNRRSDALVERVKELEEALRGLVSALSPEIHGSPNSPLEKARAALSKSLPNTVAEVK</sequence>
<protein>
    <submittedName>
        <fullName evidence="3">Putative restriction alleviation protein</fullName>
    </submittedName>
</protein>
<dbReference type="AlphaFoldDB" id="A0A6M3MJH1"/>
<accession>A0A6M3MJH1</accession>
<name>A0A6M3MJH1_9ZZZZ</name>
<proteinExistence type="predicted"/>